<dbReference type="RefSeq" id="XP_002897363.1">
    <property type="nucleotide sequence ID" value="XM_002897317.1"/>
</dbReference>
<dbReference type="AlphaFoldDB" id="D0NTY2"/>
<sequence length="122" mass="13847">MVDENLECSDRLELISRAGVVQLVSQLHRPNFQNHLLSNISLAVDSNRLIEHISVSKIRIEIASIIRIGLAYKFVPKSYIYLKSTCLARKNVLELISGDKCFSRISIESLYCLATSLCYYPI</sequence>
<dbReference type="InParanoid" id="D0NTY2"/>
<dbReference type="Proteomes" id="UP000006643">
    <property type="component" value="Unassembled WGS sequence"/>
</dbReference>
<dbReference type="OrthoDB" id="10410279at2759"/>
<accession>D0NTY2</accession>
<dbReference type="OMA" id="CFSRISI"/>
<gene>
    <name evidence="1" type="ORF">PITG_16295</name>
</gene>
<name>D0NTY2_PHYIT</name>
<dbReference type="VEuPathDB" id="FungiDB:PITG_16295"/>
<evidence type="ECO:0000313" key="1">
    <source>
        <dbReference type="EMBL" id="EEY65106.1"/>
    </source>
</evidence>
<reference evidence="2" key="1">
    <citation type="journal article" date="2009" name="Nature">
        <title>Genome sequence and analysis of the Irish potato famine pathogen Phytophthora infestans.</title>
        <authorList>
            <consortium name="The Broad Institute Genome Sequencing Platform"/>
            <person name="Haas B.J."/>
            <person name="Kamoun S."/>
            <person name="Zody M.C."/>
            <person name="Jiang R.H."/>
            <person name="Handsaker R.E."/>
            <person name="Cano L.M."/>
            <person name="Grabherr M."/>
            <person name="Kodira C.D."/>
            <person name="Raffaele S."/>
            <person name="Torto-Alalibo T."/>
            <person name="Bozkurt T.O."/>
            <person name="Ah-Fong A.M."/>
            <person name="Alvarado L."/>
            <person name="Anderson V.L."/>
            <person name="Armstrong M.R."/>
            <person name="Avrova A."/>
            <person name="Baxter L."/>
            <person name="Beynon J."/>
            <person name="Boevink P.C."/>
            <person name="Bollmann S.R."/>
            <person name="Bos J.I."/>
            <person name="Bulone V."/>
            <person name="Cai G."/>
            <person name="Cakir C."/>
            <person name="Carrington J.C."/>
            <person name="Chawner M."/>
            <person name="Conti L."/>
            <person name="Costanzo S."/>
            <person name="Ewan R."/>
            <person name="Fahlgren N."/>
            <person name="Fischbach M.A."/>
            <person name="Fugelstad J."/>
            <person name="Gilroy E.M."/>
            <person name="Gnerre S."/>
            <person name="Green P.J."/>
            <person name="Grenville-Briggs L.J."/>
            <person name="Griffith J."/>
            <person name="Grunwald N.J."/>
            <person name="Horn K."/>
            <person name="Horner N.R."/>
            <person name="Hu C.H."/>
            <person name="Huitema E."/>
            <person name="Jeong D.H."/>
            <person name="Jones A.M."/>
            <person name="Jones J.D."/>
            <person name="Jones R.W."/>
            <person name="Karlsson E.K."/>
            <person name="Kunjeti S.G."/>
            <person name="Lamour K."/>
            <person name="Liu Z."/>
            <person name="Ma L."/>
            <person name="Maclean D."/>
            <person name="Chibucos M.C."/>
            <person name="McDonald H."/>
            <person name="McWalters J."/>
            <person name="Meijer H.J."/>
            <person name="Morgan W."/>
            <person name="Morris P.F."/>
            <person name="Munro C.A."/>
            <person name="O'Neill K."/>
            <person name="Ospina-Giraldo M."/>
            <person name="Pinzon A."/>
            <person name="Pritchard L."/>
            <person name="Ramsahoye B."/>
            <person name="Ren Q."/>
            <person name="Restrepo S."/>
            <person name="Roy S."/>
            <person name="Sadanandom A."/>
            <person name="Savidor A."/>
            <person name="Schornack S."/>
            <person name="Schwartz D.C."/>
            <person name="Schumann U.D."/>
            <person name="Schwessinger B."/>
            <person name="Seyer L."/>
            <person name="Sharpe T."/>
            <person name="Silvar C."/>
            <person name="Song J."/>
            <person name="Studholme D.J."/>
            <person name="Sykes S."/>
            <person name="Thines M."/>
            <person name="van de Vondervoort P.J."/>
            <person name="Phuntumart V."/>
            <person name="Wawra S."/>
            <person name="Weide R."/>
            <person name="Win J."/>
            <person name="Young C."/>
            <person name="Zhou S."/>
            <person name="Fry W."/>
            <person name="Meyers B.C."/>
            <person name="van West P."/>
            <person name="Ristaino J."/>
            <person name="Govers F."/>
            <person name="Birch P.R."/>
            <person name="Whisson S.C."/>
            <person name="Judelson H.S."/>
            <person name="Nusbaum C."/>
        </authorList>
    </citation>
    <scope>NUCLEOTIDE SEQUENCE [LARGE SCALE GENOMIC DNA]</scope>
    <source>
        <strain evidence="2">T30-4</strain>
    </source>
</reference>
<proteinExistence type="predicted"/>
<evidence type="ECO:0000313" key="2">
    <source>
        <dbReference type="Proteomes" id="UP000006643"/>
    </source>
</evidence>
<protein>
    <submittedName>
        <fullName evidence="1">Uncharacterized protein</fullName>
    </submittedName>
</protein>
<organism evidence="1 2">
    <name type="scientific">Phytophthora infestans (strain T30-4)</name>
    <name type="common">Potato late blight agent</name>
    <dbReference type="NCBI Taxonomy" id="403677"/>
    <lineage>
        <taxon>Eukaryota</taxon>
        <taxon>Sar</taxon>
        <taxon>Stramenopiles</taxon>
        <taxon>Oomycota</taxon>
        <taxon>Peronosporomycetes</taxon>
        <taxon>Peronosporales</taxon>
        <taxon>Peronosporaceae</taxon>
        <taxon>Phytophthora</taxon>
    </lineage>
</organism>
<dbReference type="GeneID" id="9473746"/>
<dbReference type="KEGG" id="pif:PITG_16295"/>
<dbReference type="HOGENOM" id="CLU_2031235_0_0_1"/>
<keyword evidence="2" id="KW-1185">Reference proteome</keyword>
<dbReference type="EMBL" id="DS028162">
    <property type="protein sequence ID" value="EEY65106.1"/>
    <property type="molecule type" value="Genomic_DNA"/>
</dbReference>